<keyword evidence="6" id="KW-1185">Reference proteome</keyword>
<keyword evidence="1" id="KW-0175">Coiled coil</keyword>
<organism evidence="4 6">
    <name type="scientific">Thermaerobacter composti</name>
    <dbReference type="NCBI Taxonomy" id="554949"/>
    <lineage>
        <taxon>Bacteria</taxon>
        <taxon>Bacillati</taxon>
        <taxon>Bacillota</taxon>
        <taxon>Clostridia</taxon>
        <taxon>Eubacteriales</taxon>
        <taxon>Clostridiales Family XVII. Incertae Sedis</taxon>
        <taxon>Thermaerobacter</taxon>
    </lineage>
</organism>
<feature type="domain" description="Transposase IS110-like N-terminal" evidence="2">
    <location>
        <begin position="8"/>
        <end position="154"/>
    </location>
</feature>
<name>A0ABZ0QP85_9FIRM</name>
<dbReference type="NCBIfam" id="NF033542">
    <property type="entry name" value="transpos_IS110"/>
    <property type="match status" value="1"/>
</dbReference>
<reference evidence="4 6" key="1">
    <citation type="submission" date="2023-08" db="EMBL/GenBank/DDBJ databases">
        <title>Genome sequence of Thermaerobacter compostii strain Ins1, a spore-forming filamentous bacterium isolated from a deep geothermal reservoir.</title>
        <authorList>
            <person name="Bregnard D."/>
            <person name="Gonzalez D."/>
            <person name="Junier P."/>
        </authorList>
    </citation>
    <scope>NUCLEOTIDE SEQUENCE [LARGE SCALE GENOMIC DNA]</scope>
    <source>
        <strain evidence="4 6">Ins1</strain>
    </source>
</reference>
<gene>
    <name evidence="5" type="ORF">Q5761_05595</name>
    <name evidence="4" type="ORF">Q5761_10780</name>
</gene>
<feature type="domain" description="Transposase IS116/IS110/IS902 C-terminal" evidence="3">
    <location>
        <begin position="223"/>
        <end position="303"/>
    </location>
</feature>
<dbReference type="EMBL" id="CP132508">
    <property type="protein sequence ID" value="WPD20107.1"/>
    <property type="molecule type" value="Genomic_DNA"/>
</dbReference>
<dbReference type="InterPro" id="IPR047650">
    <property type="entry name" value="Transpos_IS110"/>
</dbReference>
<dbReference type="Proteomes" id="UP001304683">
    <property type="component" value="Chromosome"/>
</dbReference>
<evidence type="ECO:0000313" key="5">
    <source>
        <dbReference type="EMBL" id="WPD20107.1"/>
    </source>
</evidence>
<sequence>MKNITKFVGLDVHRDTIAVGVADREGGRGRYWGTIPHRPEAVRRLMEQLGPKERLLVCYEAGPTGYGLQRLLASLGIECIVVAPALTPTRPGDRVKTDRRDAVRLAELLRAGELAPVWVPGEEDEALRDLVRAREDAKQDLLRARHRLSKFLLRHGIRPPQGVRRWSGRYREWLEGLELGQPVLQRVLREYVHAIDEIEERLKRLEAEIHEQATASVHAPVIQALQALRGVGEVVAVTAVAEVGSFLRFARARQLMAYAGIVPSEYSSGARRRRGAITKTGNAHLRRVLVEAAWSYRHPPALKAKIRQRYEGQPPEVQRMAWKAQERLCRRYRRMIARGKPHAVAVTAVARELLGFMWAIACWVERQQQDDQTVA</sequence>
<dbReference type="Pfam" id="PF02371">
    <property type="entry name" value="Transposase_20"/>
    <property type="match status" value="1"/>
</dbReference>
<dbReference type="Pfam" id="PF01548">
    <property type="entry name" value="DEDD_Tnp_IS110"/>
    <property type="match status" value="1"/>
</dbReference>
<dbReference type="InterPro" id="IPR002525">
    <property type="entry name" value="Transp_IS110-like_N"/>
</dbReference>
<evidence type="ECO:0000313" key="6">
    <source>
        <dbReference type="Proteomes" id="UP001304683"/>
    </source>
</evidence>
<evidence type="ECO:0000259" key="3">
    <source>
        <dbReference type="Pfam" id="PF02371"/>
    </source>
</evidence>
<proteinExistence type="predicted"/>
<feature type="coiled-coil region" evidence="1">
    <location>
        <begin position="188"/>
        <end position="215"/>
    </location>
</feature>
<dbReference type="PANTHER" id="PTHR33055:SF13">
    <property type="entry name" value="TRANSPOSASE"/>
    <property type="match status" value="1"/>
</dbReference>
<dbReference type="PANTHER" id="PTHR33055">
    <property type="entry name" value="TRANSPOSASE FOR INSERTION SEQUENCE ELEMENT IS1111A"/>
    <property type="match status" value="1"/>
</dbReference>
<evidence type="ECO:0000259" key="2">
    <source>
        <dbReference type="Pfam" id="PF01548"/>
    </source>
</evidence>
<evidence type="ECO:0000313" key="4">
    <source>
        <dbReference type="EMBL" id="WPD18833.1"/>
    </source>
</evidence>
<accession>A0ABZ0QP85</accession>
<dbReference type="RefSeq" id="WP_318750604.1">
    <property type="nucleotide sequence ID" value="NZ_CP132508.1"/>
</dbReference>
<dbReference type="InterPro" id="IPR003346">
    <property type="entry name" value="Transposase_20"/>
</dbReference>
<evidence type="ECO:0000256" key="1">
    <source>
        <dbReference type="SAM" id="Coils"/>
    </source>
</evidence>
<dbReference type="EMBL" id="CP132508">
    <property type="protein sequence ID" value="WPD18833.1"/>
    <property type="molecule type" value="Genomic_DNA"/>
</dbReference>
<protein>
    <submittedName>
        <fullName evidence="4">IS110 family transposase</fullName>
    </submittedName>
</protein>